<feature type="compositionally biased region" description="Low complexity" evidence="2">
    <location>
        <begin position="545"/>
        <end position="562"/>
    </location>
</feature>
<dbReference type="Gene3D" id="1.25.40.10">
    <property type="entry name" value="Tetratricopeptide repeat domain"/>
    <property type="match status" value="1"/>
</dbReference>
<accession>A0A0D2P8C3</accession>
<reference evidence="4" key="1">
    <citation type="submission" date="2014-04" db="EMBL/GenBank/DDBJ databases">
        <title>Evolutionary Origins and Diversification of the Mycorrhizal Mutualists.</title>
        <authorList>
            <consortium name="DOE Joint Genome Institute"/>
            <consortium name="Mycorrhizal Genomics Consortium"/>
            <person name="Kohler A."/>
            <person name="Kuo A."/>
            <person name="Nagy L.G."/>
            <person name="Floudas D."/>
            <person name="Copeland A."/>
            <person name="Barry K.W."/>
            <person name="Cichocki N."/>
            <person name="Veneault-Fourrey C."/>
            <person name="LaButti K."/>
            <person name="Lindquist E.A."/>
            <person name="Lipzen A."/>
            <person name="Lundell T."/>
            <person name="Morin E."/>
            <person name="Murat C."/>
            <person name="Riley R."/>
            <person name="Ohm R."/>
            <person name="Sun H."/>
            <person name="Tunlid A."/>
            <person name="Henrissat B."/>
            <person name="Grigoriev I.V."/>
            <person name="Hibbett D.S."/>
            <person name="Martin F."/>
        </authorList>
    </citation>
    <scope>NUCLEOTIDE SEQUENCE [LARGE SCALE GENOMIC DNA]</scope>
    <source>
        <strain evidence="4">FD-334 SS-4</strain>
    </source>
</reference>
<dbReference type="PANTHER" id="PTHR47942">
    <property type="entry name" value="TETRATRICOPEPTIDE REPEAT (TPR)-LIKE SUPERFAMILY PROTEIN-RELATED"/>
    <property type="match status" value="1"/>
</dbReference>
<protein>
    <recommendedName>
        <fullName evidence="5">Pentacotripeptide-repeat region of PRORP domain-containing protein</fullName>
    </recommendedName>
</protein>
<dbReference type="InterPro" id="IPR011990">
    <property type="entry name" value="TPR-like_helical_dom_sf"/>
</dbReference>
<feature type="region of interest" description="Disordered" evidence="2">
    <location>
        <begin position="545"/>
        <end position="573"/>
    </location>
</feature>
<dbReference type="InterPro" id="IPR051222">
    <property type="entry name" value="PPR/CCM1_RNA-binding"/>
</dbReference>
<evidence type="ECO:0000256" key="1">
    <source>
        <dbReference type="ARBA" id="ARBA00022737"/>
    </source>
</evidence>
<dbReference type="AlphaFoldDB" id="A0A0D2P8C3"/>
<keyword evidence="4" id="KW-1185">Reference proteome</keyword>
<organism evidence="3 4">
    <name type="scientific">Hypholoma sublateritium (strain FD-334 SS-4)</name>
    <dbReference type="NCBI Taxonomy" id="945553"/>
    <lineage>
        <taxon>Eukaryota</taxon>
        <taxon>Fungi</taxon>
        <taxon>Dikarya</taxon>
        <taxon>Basidiomycota</taxon>
        <taxon>Agaricomycotina</taxon>
        <taxon>Agaricomycetes</taxon>
        <taxon>Agaricomycetidae</taxon>
        <taxon>Agaricales</taxon>
        <taxon>Agaricineae</taxon>
        <taxon>Strophariaceae</taxon>
        <taxon>Hypholoma</taxon>
    </lineage>
</organism>
<name>A0A0D2P8C3_HYPSF</name>
<evidence type="ECO:0008006" key="5">
    <source>
        <dbReference type="Google" id="ProtNLM"/>
    </source>
</evidence>
<dbReference type="PANTHER" id="PTHR47942:SF63">
    <property type="entry name" value="PENTATRICOPEPTIDE REPEAT-CONTAINING PROTEIN"/>
    <property type="match status" value="1"/>
</dbReference>
<dbReference type="OMA" id="RDLWIEM"/>
<sequence length="898" mass="99790">MARAASALPEWSLRVTTGPSARLSSLTEYVIRRNGHSGGCRRYHTALASAPVKPAADAFAYGQLGARKRLPGMNKGTFSIKGGDMNALRPMEELERRVQALEEAIESEDSAFKPSFYTEEDLLTLYEDVMAVTIPETMQENKAASLEAVRQVQDQEDLKVIDSLQRRLLDEAPAESSQRAKANEPVYRRILIRAHEIFTRIESTTNAVNPDSKNLLPLSVLSIREFEALLRQSLKAQDSRASAVVLQIMKKAHLPLSADHLTTFLEMYASSGDVNAADDLLATFLTEAPTELQKHLHVKTHLKAVPLDEMPLSALELVHLYEEQNVPVAMKTYTLLITSLFSRRHLSVARAQAWDLFAHMRYVAHPNPDVTLYTHMIRACASPVSVRYSSEPEKALDLWTEMTLDQKLTPTVDSYNAVILACARSGEKAYVNEAFRLSRQMLDSHRDARGISAFKPDRKTFCALLEGAKRTGNLARARWILAEMVRTNQEEDPNAVDAEIDEEVMMHIFNAYASYKPPPIVRAVDGAANPSRQTENAPTVAATDVAVSASSESPSSSTSVTVESEEDSPSFAHIPPQTHAAVIREVKLLMERILAEQAGANSSATASLPFAGQKFRGVELTSRLLGAYVSVYYKHASLDASRELFWTLFDDLRISRTPRIYVEALERCGMARRGPEREVAVSFADQLWEKWTALEDAAIRDGKPLPARMVERAHIAMIRTLALTDTVDRAMTQLRAFAAKYPPNQVRTPLPKPAFRATRTALVGARPLVRMAGVTEVPDDHVPPLVTFRNVEILHHRLVYFARKADIGYVTWLCKAYEWALRVRRDEAVKARPPKATEVEATPVVRRIEAVAKREAQSERKARPTADEISELDESLYAGLGGSAYELGLEGEALDAGC</sequence>
<dbReference type="OrthoDB" id="5588846at2759"/>
<gene>
    <name evidence="3" type="ORF">HYPSUDRAFT_161459</name>
</gene>
<dbReference type="EMBL" id="KN817534">
    <property type="protein sequence ID" value="KJA24906.1"/>
    <property type="molecule type" value="Genomic_DNA"/>
</dbReference>
<evidence type="ECO:0000313" key="4">
    <source>
        <dbReference type="Proteomes" id="UP000054270"/>
    </source>
</evidence>
<dbReference type="Proteomes" id="UP000054270">
    <property type="component" value="Unassembled WGS sequence"/>
</dbReference>
<evidence type="ECO:0000256" key="2">
    <source>
        <dbReference type="SAM" id="MobiDB-lite"/>
    </source>
</evidence>
<dbReference type="STRING" id="945553.A0A0D2P8C3"/>
<keyword evidence="1" id="KW-0677">Repeat</keyword>
<proteinExistence type="predicted"/>
<evidence type="ECO:0000313" key="3">
    <source>
        <dbReference type="EMBL" id="KJA24906.1"/>
    </source>
</evidence>